<proteinExistence type="inferred from homology"/>
<dbReference type="PIRSF" id="PIRSF017617">
    <property type="entry name" value="Thr_aldolase"/>
    <property type="match status" value="1"/>
</dbReference>
<evidence type="ECO:0000256" key="5">
    <source>
        <dbReference type="PIRSR" id="PIRSR017617-1"/>
    </source>
</evidence>
<comment type="cofactor">
    <cofactor evidence="1">
        <name>pyridoxal 5'-phosphate</name>
        <dbReference type="ChEBI" id="CHEBI:597326"/>
    </cofactor>
</comment>
<evidence type="ECO:0000313" key="9">
    <source>
        <dbReference type="Proteomes" id="UP000295832"/>
    </source>
</evidence>
<organism evidence="8 9">
    <name type="scientific">Orenia marismortui</name>
    <dbReference type="NCBI Taxonomy" id="46469"/>
    <lineage>
        <taxon>Bacteria</taxon>
        <taxon>Bacillati</taxon>
        <taxon>Bacillota</taxon>
        <taxon>Clostridia</taxon>
        <taxon>Halanaerobiales</taxon>
        <taxon>Halobacteroidaceae</taxon>
        <taxon>Orenia</taxon>
    </lineage>
</organism>
<reference evidence="8 9" key="1">
    <citation type="submission" date="2019-03" db="EMBL/GenBank/DDBJ databases">
        <title>Subsurface microbial communities from deep shales in Ohio and West Virginia, USA.</title>
        <authorList>
            <person name="Wrighton K."/>
        </authorList>
    </citation>
    <scope>NUCLEOTIDE SEQUENCE [LARGE SCALE GENOMIC DNA]</scope>
    <source>
        <strain evidence="8 9">MSL 6dP</strain>
    </source>
</reference>
<dbReference type="SUPFAM" id="SSF53383">
    <property type="entry name" value="PLP-dependent transferases"/>
    <property type="match status" value="1"/>
</dbReference>
<dbReference type="Pfam" id="PF01212">
    <property type="entry name" value="Beta_elim_lyase"/>
    <property type="match status" value="1"/>
</dbReference>
<dbReference type="InterPro" id="IPR015424">
    <property type="entry name" value="PyrdxlP-dep_Trfase"/>
</dbReference>
<dbReference type="FunFam" id="3.40.640.10:FF:000030">
    <property type="entry name" value="Low-specificity L-threonine aldolase"/>
    <property type="match status" value="1"/>
</dbReference>
<dbReference type="NCBIfam" id="NF007825">
    <property type="entry name" value="PRK10534.1"/>
    <property type="match status" value="1"/>
</dbReference>
<dbReference type="PANTHER" id="PTHR48097:SF9">
    <property type="entry name" value="L-THREONINE ALDOLASE"/>
    <property type="match status" value="1"/>
</dbReference>
<dbReference type="Gene3D" id="3.40.640.10">
    <property type="entry name" value="Type I PLP-dependent aspartate aminotransferase-like (Major domain)"/>
    <property type="match status" value="1"/>
</dbReference>
<evidence type="ECO:0000256" key="2">
    <source>
        <dbReference type="ARBA" id="ARBA00006966"/>
    </source>
</evidence>
<feature type="modified residue" description="N6-(pyridoxal phosphate)lysine" evidence="5">
    <location>
        <position position="201"/>
    </location>
</feature>
<dbReference type="GO" id="GO:0006545">
    <property type="term" value="P:glycine biosynthetic process"/>
    <property type="evidence" value="ECO:0007669"/>
    <property type="project" value="TreeGrafter"/>
</dbReference>
<gene>
    <name evidence="8" type="ORF">C7959_1613</name>
</gene>
<dbReference type="Proteomes" id="UP000295832">
    <property type="component" value="Unassembled WGS sequence"/>
</dbReference>
<dbReference type="AlphaFoldDB" id="A0A4R8GQ18"/>
<accession>A0A4R8GQ18</accession>
<dbReference type="RefSeq" id="WP_134119231.1">
    <property type="nucleotide sequence ID" value="NZ_SOEG01000061.1"/>
</dbReference>
<dbReference type="PANTHER" id="PTHR48097">
    <property type="entry name" value="L-THREONINE ALDOLASE-RELATED"/>
    <property type="match status" value="1"/>
</dbReference>
<evidence type="ECO:0000256" key="3">
    <source>
        <dbReference type="ARBA" id="ARBA00022898"/>
    </source>
</evidence>
<dbReference type="NCBIfam" id="NF041359">
    <property type="entry name" value="GntG_guanitoxin"/>
    <property type="match status" value="1"/>
</dbReference>
<feature type="domain" description="Aromatic amino acid beta-eliminating lyase/threonine aldolase" evidence="7">
    <location>
        <begin position="5"/>
        <end position="284"/>
    </location>
</feature>
<dbReference type="Gene3D" id="3.90.1150.10">
    <property type="entry name" value="Aspartate Aminotransferase, domain 1"/>
    <property type="match status" value="1"/>
</dbReference>
<dbReference type="InterPro" id="IPR015421">
    <property type="entry name" value="PyrdxlP-dep_Trfase_major"/>
</dbReference>
<keyword evidence="3" id="KW-0663">Pyridoxal phosphate</keyword>
<feature type="coiled-coil region" evidence="6">
    <location>
        <begin position="243"/>
        <end position="270"/>
    </location>
</feature>
<dbReference type="InterPro" id="IPR015422">
    <property type="entry name" value="PyrdxlP-dep_Trfase_small"/>
</dbReference>
<dbReference type="InterPro" id="IPR023603">
    <property type="entry name" value="Low_specificity_L-TA-like"/>
</dbReference>
<dbReference type="GO" id="GO:0005829">
    <property type="term" value="C:cytosol"/>
    <property type="evidence" value="ECO:0007669"/>
    <property type="project" value="TreeGrafter"/>
</dbReference>
<evidence type="ECO:0000256" key="1">
    <source>
        <dbReference type="ARBA" id="ARBA00001933"/>
    </source>
</evidence>
<dbReference type="CDD" id="cd06502">
    <property type="entry name" value="TA_like"/>
    <property type="match status" value="1"/>
</dbReference>
<keyword evidence="4" id="KW-0456">Lyase</keyword>
<evidence type="ECO:0000256" key="4">
    <source>
        <dbReference type="ARBA" id="ARBA00023239"/>
    </source>
</evidence>
<sequence length="338" mass="36809">MNFIDLRSDTVTQPTENMRTAMVTSKVGDDVYKEDPTINKLERIAAELVGKEAALFVPSGTMGNLLAVMTHTQPGNEIILGANAHIFQYEVGGLAKIAGVQARTLDDSKGIFSAKDLKKSIREEDIHYPKTGLICLENTHNKAGGVAVPKTKIDEIAQIAKAENIPVHLDGARIFNAATELDIAIEELLAEVDTVMFCLSKGLSAPVGSILAGRSDFIERARKNRKMLGGGMRQAGFLAAAGLVAIEEMIERLKNDHQLAKKLARSINSKVVSLESVNSNFVILKVNQELYDTKELIEELAQQGIKISYFGPGLLRAVIHNDISNEDIDTVIDVFSKL</sequence>
<name>A0A4R8GQ18_9FIRM</name>
<protein>
    <submittedName>
        <fullName evidence="8">L-threonine aldolase</fullName>
    </submittedName>
</protein>
<comment type="similarity">
    <text evidence="2">Belongs to the threonine aldolase family.</text>
</comment>
<evidence type="ECO:0000259" key="7">
    <source>
        <dbReference type="Pfam" id="PF01212"/>
    </source>
</evidence>
<evidence type="ECO:0000313" key="8">
    <source>
        <dbReference type="EMBL" id="TDX43687.1"/>
    </source>
</evidence>
<dbReference type="InterPro" id="IPR001597">
    <property type="entry name" value="ArAA_b-elim_lyase/Thr_aldolase"/>
</dbReference>
<dbReference type="EMBL" id="SOEG01000061">
    <property type="protein sequence ID" value="TDX43687.1"/>
    <property type="molecule type" value="Genomic_DNA"/>
</dbReference>
<keyword evidence="9" id="KW-1185">Reference proteome</keyword>
<dbReference type="STRING" id="926561.GCA_000379025_02781"/>
<dbReference type="GO" id="GO:0006567">
    <property type="term" value="P:L-threonine catabolic process"/>
    <property type="evidence" value="ECO:0007669"/>
    <property type="project" value="TreeGrafter"/>
</dbReference>
<keyword evidence="6" id="KW-0175">Coiled coil</keyword>
<evidence type="ECO:0000256" key="6">
    <source>
        <dbReference type="SAM" id="Coils"/>
    </source>
</evidence>
<comment type="caution">
    <text evidence="8">The sequence shown here is derived from an EMBL/GenBank/DDBJ whole genome shotgun (WGS) entry which is preliminary data.</text>
</comment>
<dbReference type="GO" id="GO:0008732">
    <property type="term" value="F:L-allo-threonine aldolase activity"/>
    <property type="evidence" value="ECO:0007669"/>
    <property type="project" value="TreeGrafter"/>
</dbReference>